<protein>
    <submittedName>
        <fullName evidence="3">Uncharacterized protein</fullName>
    </submittedName>
</protein>
<keyword evidence="2" id="KW-0812">Transmembrane</keyword>
<evidence type="ECO:0000256" key="1">
    <source>
        <dbReference type="SAM" id="MobiDB-lite"/>
    </source>
</evidence>
<evidence type="ECO:0000313" key="3">
    <source>
        <dbReference type="EMBL" id="SMO75339.1"/>
    </source>
</evidence>
<feature type="compositionally biased region" description="Basic and acidic residues" evidence="1">
    <location>
        <begin position="24"/>
        <end position="48"/>
    </location>
</feature>
<dbReference type="EMBL" id="FXTD01000008">
    <property type="protein sequence ID" value="SMO75339.1"/>
    <property type="molecule type" value="Genomic_DNA"/>
</dbReference>
<evidence type="ECO:0000313" key="4">
    <source>
        <dbReference type="Proteomes" id="UP000319712"/>
    </source>
</evidence>
<feature type="transmembrane region" description="Helical" evidence="2">
    <location>
        <begin position="218"/>
        <end position="239"/>
    </location>
</feature>
<sequence>MDADRAGPDGSDDGSDGTDSESDGSDRPGDSESDGSDRLGDTEERESASPEEELAEHAVDGGWAIDLFRSGRRNALIAWAMVAVLVGVFLESLLGFDLLSMALVAAMVAVVVAPAIAAGDPRAMLPWELLGLALLPVLVRALFGGDLGVFAVYLAIAALALVITVDLHMFTSLRVTHWFAVVLVVMTTMATAAAWTILRWNADRTLGTEFLTTNEALMIEWLYVTLAGLAAGVLFDAYFRRRGLRLRRAIRRVVRK</sequence>
<evidence type="ECO:0000256" key="2">
    <source>
        <dbReference type="SAM" id="Phobius"/>
    </source>
</evidence>
<keyword evidence="4" id="KW-1185">Reference proteome</keyword>
<feature type="transmembrane region" description="Helical" evidence="2">
    <location>
        <begin position="125"/>
        <end position="143"/>
    </location>
</feature>
<name>A0A521DUE1_9EURY</name>
<dbReference type="RefSeq" id="WP_142987051.1">
    <property type="nucleotide sequence ID" value="NZ_FXTD01000008.1"/>
</dbReference>
<feature type="transmembrane region" description="Helical" evidence="2">
    <location>
        <begin position="100"/>
        <end position="118"/>
    </location>
</feature>
<feature type="transmembrane region" description="Helical" evidence="2">
    <location>
        <begin position="149"/>
        <end position="171"/>
    </location>
</feature>
<organism evidence="3 4">
    <name type="scientific">Halorubrum cibi</name>
    <dbReference type="NCBI Taxonomy" id="413815"/>
    <lineage>
        <taxon>Archaea</taxon>
        <taxon>Methanobacteriati</taxon>
        <taxon>Methanobacteriota</taxon>
        <taxon>Stenosarchaea group</taxon>
        <taxon>Halobacteria</taxon>
        <taxon>Halobacteriales</taxon>
        <taxon>Haloferacaceae</taxon>
        <taxon>Halorubrum</taxon>
    </lineage>
</organism>
<dbReference type="OrthoDB" id="342532at2157"/>
<reference evidence="3 4" key="1">
    <citation type="submission" date="2017-05" db="EMBL/GenBank/DDBJ databases">
        <authorList>
            <person name="Varghese N."/>
            <person name="Submissions S."/>
        </authorList>
    </citation>
    <scope>NUCLEOTIDE SEQUENCE [LARGE SCALE GENOMIC DNA]</scope>
    <source>
        <strain evidence="3 4">DSM 19504</strain>
    </source>
</reference>
<feature type="transmembrane region" description="Helical" evidence="2">
    <location>
        <begin position="178"/>
        <end position="198"/>
    </location>
</feature>
<feature type="transmembrane region" description="Helical" evidence="2">
    <location>
        <begin position="76"/>
        <end position="94"/>
    </location>
</feature>
<feature type="compositionally biased region" description="Acidic residues" evidence="1">
    <location>
        <begin position="10"/>
        <end position="23"/>
    </location>
</feature>
<proteinExistence type="predicted"/>
<feature type="region of interest" description="Disordered" evidence="1">
    <location>
        <begin position="1"/>
        <end position="55"/>
    </location>
</feature>
<dbReference type="AlphaFoldDB" id="A0A521DUE1"/>
<keyword evidence="2" id="KW-0472">Membrane</keyword>
<gene>
    <name evidence="3" type="ORF">SAMN06264867_10843</name>
</gene>
<accession>A0A521DUE1</accession>
<dbReference type="Proteomes" id="UP000319712">
    <property type="component" value="Unassembled WGS sequence"/>
</dbReference>
<keyword evidence="2" id="KW-1133">Transmembrane helix</keyword>